<reference evidence="1 2" key="1">
    <citation type="submission" date="2013-08" db="EMBL/GenBank/DDBJ databases">
        <title>An opportunistic ruminal bacterium that causes liver abscesses in cattle.</title>
        <authorList>
            <person name="Benahmed F.H."/>
            <person name="Rasmussen M."/>
            <person name="Harbottle H."/>
            <person name="Soppet D."/>
            <person name="Nagaraja T.G."/>
            <person name="Davidson M."/>
        </authorList>
    </citation>
    <scope>NUCLEOTIDE SEQUENCE [LARGE SCALE GENOMIC DNA]</scope>
    <source>
        <strain evidence="1 2">B35</strain>
    </source>
</reference>
<evidence type="ECO:0000313" key="1">
    <source>
        <dbReference type="EMBL" id="KID49941.1"/>
    </source>
</evidence>
<accession>A0A017H2N3</accession>
<dbReference type="OrthoDB" id="1150822at2"/>
<proteinExistence type="predicted"/>
<dbReference type="RefSeq" id="WP_005954731.1">
    <property type="nucleotide sequence ID" value="NZ_AOJP01000011.1"/>
</dbReference>
<dbReference type="AlphaFoldDB" id="A0A017H2N3"/>
<sequence length="107" mass="12746">MYSFSLGNKFNKVFAVIEYSEEKSLNALYEKDIPFIKKLWEKYYDDYTFSIEELKIARDDLMKYMDFEQWENLSDKQIREQINLIYKLTAIVSYGLAKDCALYGSGD</sequence>
<name>A0A017H2N3_9FUSO</name>
<protein>
    <submittedName>
        <fullName evidence="1">Uncharacterized protein</fullName>
    </submittedName>
</protein>
<dbReference type="PATRIC" id="fig|1226633.4.peg.416"/>
<comment type="caution">
    <text evidence="1">The sequence shown here is derived from an EMBL/GenBank/DDBJ whole genome shotgun (WGS) entry which is preliminary data.</text>
</comment>
<evidence type="ECO:0000313" key="2">
    <source>
        <dbReference type="Proteomes" id="UP000031184"/>
    </source>
</evidence>
<dbReference type="Proteomes" id="UP000031184">
    <property type="component" value="Unassembled WGS sequence"/>
</dbReference>
<organism evidence="1 2">
    <name type="scientific">Fusobacterium necrophorum subsp. funduliforme B35</name>
    <dbReference type="NCBI Taxonomy" id="1226633"/>
    <lineage>
        <taxon>Bacteria</taxon>
        <taxon>Fusobacteriati</taxon>
        <taxon>Fusobacteriota</taxon>
        <taxon>Fusobacteriia</taxon>
        <taxon>Fusobacteriales</taxon>
        <taxon>Fusobacteriaceae</taxon>
        <taxon>Fusobacterium</taxon>
    </lineage>
</organism>
<dbReference type="EMBL" id="AUZI01000010">
    <property type="protein sequence ID" value="KID49941.1"/>
    <property type="molecule type" value="Genomic_DNA"/>
</dbReference>
<gene>
    <name evidence="1" type="ORF">C095_02110</name>
</gene>